<dbReference type="AlphaFoldDB" id="A0A9D4GSQ7"/>
<proteinExistence type="predicted"/>
<organism evidence="2 3">
    <name type="scientific">Dreissena polymorpha</name>
    <name type="common">Zebra mussel</name>
    <name type="synonym">Mytilus polymorpha</name>
    <dbReference type="NCBI Taxonomy" id="45954"/>
    <lineage>
        <taxon>Eukaryota</taxon>
        <taxon>Metazoa</taxon>
        <taxon>Spiralia</taxon>
        <taxon>Lophotrochozoa</taxon>
        <taxon>Mollusca</taxon>
        <taxon>Bivalvia</taxon>
        <taxon>Autobranchia</taxon>
        <taxon>Heteroconchia</taxon>
        <taxon>Euheterodonta</taxon>
        <taxon>Imparidentia</taxon>
        <taxon>Neoheterodontei</taxon>
        <taxon>Myida</taxon>
        <taxon>Dreissenoidea</taxon>
        <taxon>Dreissenidae</taxon>
        <taxon>Dreissena</taxon>
    </lineage>
</organism>
<keyword evidence="3" id="KW-1185">Reference proteome</keyword>
<gene>
    <name evidence="1" type="ORF">DPMN_122434</name>
    <name evidence="2" type="ORF">DPMN_122564</name>
</gene>
<evidence type="ECO:0000313" key="2">
    <source>
        <dbReference type="EMBL" id="KAH3820815.1"/>
    </source>
</evidence>
<dbReference type="Proteomes" id="UP000828390">
    <property type="component" value="Unassembled WGS sequence"/>
</dbReference>
<reference evidence="2" key="1">
    <citation type="journal article" date="2019" name="bioRxiv">
        <title>The Genome of the Zebra Mussel, Dreissena polymorpha: A Resource for Invasive Species Research.</title>
        <authorList>
            <person name="McCartney M.A."/>
            <person name="Auch B."/>
            <person name="Kono T."/>
            <person name="Mallez S."/>
            <person name="Zhang Y."/>
            <person name="Obille A."/>
            <person name="Becker A."/>
            <person name="Abrahante J.E."/>
            <person name="Garbe J."/>
            <person name="Badalamenti J.P."/>
            <person name="Herman A."/>
            <person name="Mangelson H."/>
            <person name="Liachko I."/>
            <person name="Sullivan S."/>
            <person name="Sone E.D."/>
            <person name="Koren S."/>
            <person name="Silverstein K.A.T."/>
            <person name="Beckman K.B."/>
            <person name="Gohl D.M."/>
        </authorList>
    </citation>
    <scope>NUCLEOTIDE SEQUENCE</scope>
    <source>
        <strain evidence="2">Duluth1</strain>
        <tissue evidence="2">Whole animal</tissue>
    </source>
</reference>
<dbReference type="EMBL" id="JAIWYP010000005">
    <property type="protein sequence ID" value="KAH3820686.1"/>
    <property type="molecule type" value="Genomic_DNA"/>
</dbReference>
<name>A0A9D4GSQ7_DREPO</name>
<dbReference type="EMBL" id="JAIWYP010000005">
    <property type="protein sequence ID" value="KAH3820815.1"/>
    <property type="molecule type" value="Genomic_DNA"/>
</dbReference>
<evidence type="ECO:0000313" key="3">
    <source>
        <dbReference type="Proteomes" id="UP000828390"/>
    </source>
</evidence>
<sequence length="68" mass="8135">MLHYTSITEKDPSLVTRYKHKKIKEKTEKKMEKLLKPEKLDKEALEYKGKLREPEFVCDILPVFCKPL</sequence>
<evidence type="ECO:0000313" key="1">
    <source>
        <dbReference type="EMBL" id="KAH3820686.1"/>
    </source>
</evidence>
<reference evidence="2" key="2">
    <citation type="submission" date="2020-11" db="EMBL/GenBank/DDBJ databases">
        <authorList>
            <person name="McCartney M.A."/>
            <person name="Auch B."/>
            <person name="Kono T."/>
            <person name="Mallez S."/>
            <person name="Becker A."/>
            <person name="Gohl D.M."/>
            <person name="Silverstein K.A.T."/>
            <person name="Koren S."/>
            <person name="Bechman K.B."/>
            <person name="Herman A."/>
            <person name="Abrahante J.E."/>
            <person name="Garbe J."/>
        </authorList>
    </citation>
    <scope>NUCLEOTIDE SEQUENCE</scope>
    <source>
        <strain evidence="2">Duluth1</strain>
        <tissue evidence="2">Whole animal</tissue>
    </source>
</reference>
<comment type="caution">
    <text evidence="2">The sequence shown here is derived from an EMBL/GenBank/DDBJ whole genome shotgun (WGS) entry which is preliminary data.</text>
</comment>
<protein>
    <submittedName>
        <fullName evidence="2">Uncharacterized protein</fullName>
    </submittedName>
</protein>
<accession>A0A9D4GSQ7</accession>